<evidence type="ECO:0000313" key="2">
    <source>
        <dbReference type="EMBL" id="WXR75101.1"/>
    </source>
</evidence>
<gene>
    <name evidence="2" type="ORF">WHX56_06250</name>
</gene>
<keyword evidence="3" id="KW-1185">Reference proteome</keyword>
<protein>
    <submittedName>
        <fullName evidence="2">HNH endonuclease</fullName>
    </submittedName>
</protein>
<feature type="domain" description="HNH nuclease" evidence="1">
    <location>
        <begin position="144"/>
        <end position="196"/>
    </location>
</feature>
<reference evidence="2 3" key="1">
    <citation type="submission" date="2024-03" db="EMBL/GenBank/DDBJ databases">
        <title>Reference genomes for the five species model microbial community.</title>
        <authorList>
            <person name="Padfield D."/>
        </authorList>
    </citation>
    <scope>NUCLEOTIDE SEQUENCE [LARGE SCALE GENOMIC DNA]</scope>
    <source>
        <strain evidence="2 3">AB1</strain>
    </source>
</reference>
<dbReference type="Pfam" id="PF13391">
    <property type="entry name" value="HNH_2"/>
    <property type="match status" value="1"/>
</dbReference>
<name>A0ABZ2S2H6_9BURK</name>
<evidence type="ECO:0000313" key="3">
    <source>
        <dbReference type="Proteomes" id="UP001456224"/>
    </source>
</evidence>
<dbReference type="Proteomes" id="UP001456224">
    <property type="component" value="Chromosome"/>
</dbReference>
<dbReference type="RefSeq" id="WP_338880761.1">
    <property type="nucleotide sequence ID" value="NZ_CP148753.1"/>
</dbReference>
<dbReference type="GO" id="GO:0004519">
    <property type="term" value="F:endonuclease activity"/>
    <property type="evidence" value="ECO:0007669"/>
    <property type="project" value="UniProtKB-KW"/>
</dbReference>
<sequence length="242" mass="26669">MPTTVLSMTFKEWMLRRGLSPSTAEKYAGAISGSLTEWGLAAGILQGPLDAMESPRACAEAASKLAKLPVFAERNMRGHNMYSSALSKFSSYIEEVSSSDALGSDIEDVLNDQKIGLTEKVELIKARIGQGVFRQKLLLYWTRCAVTGYQDPGMLVASHIKPWSKSSNAERLDPFNGLILVPNLDRAFDRGLISFENNGRLLISPLLGDAETLGIVAGSRIALQTRHHPFMEYHRKHVYRGA</sequence>
<accession>A0ABZ2S2H6</accession>
<evidence type="ECO:0000259" key="1">
    <source>
        <dbReference type="Pfam" id="PF13391"/>
    </source>
</evidence>
<organism evidence="2 3">
    <name type="scientific">Achromobacter veterisilvae</name>
    <dbReference type="NCBI Taxonomy" id="2069367"/>
    <lineage>
        <taxon>Bacteria</taxon>
        <taxon>Pseudomonadati</taxon>
        <taxon>Pseudomonadota</taxon>
        <taxon>Betaproteobacteria</taxon>
        <taxon>Burkholderiales</taxon>
        <taxon>Alcaligenaceae</taxon>
        <taxon>Achromobacter</taxon>
    </lineage>
</organism>
<keyword evidence="2" id="KW-0540">Nuclease</keyword>
<dbReference type="InterPro" id="IPR003615">
    <property type="entry name" value="HNH_nuc"/>
</dbReference>
<dbReference type="EMBL" id="CP148753">
    <property type="protein sequence ID" value="WXR75101.1"/>
    <property type="molecule type" value="Genomic_DNA"/>
</dbReference>
<keyword evidence="2" id="KW-0255">Endonuclease</keyword>
<proteinExistence type="predicted"/>
<keyword evidence="2" id="KW-0378">Hydrolase</keyword>